<dbReference type="AlphaFoldDB" id="A0A2K1KCZ2"/>
<dbReference type="Proteomes" id="UP000006727">
    <property type="component" value="Chromosome 7"/>
</dbReference>
<dbReference type="EnsemblPlants" id="Pp3c7_24990V3.1">
    <property type="protein sequence ID" value="Pp3c7_24990V3.1"/>
    <property type="gene ID" value="Pp3c7_24990"/>
</dbReference>
<evidence type="ECO:0000313" key="2">
    <source>
        <dbReference type="EnsemblPlants" id="Pp3c7_24990V3.1"/>
    </source>
</evidence>
<reference evidence="2" key="3">
    <citation type="submission" date="2020-12" db="UniProtKB">
        <authorList>
            <consortium name="EnsemblPlants"/>
        </authorList>
    </citation>
    <scope>IDENTIFICATION</scope>
</reference>
<sequence>MPHCSKAAVMQIMRRNKHSINLSHRPVIAYVGFSSSNPGTVSLPATLFGSGIPDIQGQPACR</sequence>
<dbReference type="InterPro" id="IPR014710">
    <property type="entry name" value="RmlC-like_jellyroll"/>
</dbReference>
<proteinExistence type="predicted"/>
<evidence type="ECO:0000313" key="1">
    <source>
        <dbReference type="EMBL" id="PNR51647.1"/>
    </source>
</evidence>
<dbReference type="Gene3D" id="2.60.120.10">
    <property type="entry name" value="Jelly Rolls"/>
    <property type="match status" value="1"/>
</dbReference>
<dbReference type="EMBL" id="ABEU02000007">
    <property type="protein sequence ID" value="PNR51647.1"/>
    <property type="molecule type" value="Genomic_DNA"/>
</dbReference>
<gene>
    <name evidence="1" type="ORF">PHYPA_010834</name>
</gene>
<organism evidence="1">
    <name type="scientific">Physcomitrium patens</name>
    <name type="common">Spreading-leaved earth moss</name>
    <name type="synonym">Physcomitrella patens</name>
    <dbReference type="NCBI Taxonomy" id="3218"/>
    <lineage>
        <taxon>Eukaryota</taxon>
        <taxon>Viridiplantae</taxon>
        <taxon>Streptophyta</taxon>
        <taxon>Embryophyta</taxon>
        <taxon>Bryophyta</taxon>
        <taxon>Bryophytina</taxon>
        <taxon>Bryopsida</taxon>
        <taxon>Funariidae</taxon>
        <taxon>Funariales</taxon>
        <taxon>Funariaceae</taxon>
        <taxon>Physcomitrium</taxon>
    </lineage>
</organism>
<accession>A0A2K1KCZ2</accession>
<reference evidence="1 3" key="1">
    <citation type="journal article" date="2008" name="Science">
        <title>The Physcomitrella genome reveals evolutionary insights into the conquest of land by plants.</title>
        <authorList>
            <person name="Rensing S."/>
            <person name="Lang D."/>
            <person name="Zimmer A."/>
            <person name="Terry A."/>
            <person name="Salamov A."/>
            <person name="Shapiro H."/>
            <person name="Nishiyama T."/>
            <person name="Perroud P.-F."/>
            <person name="Lindquist E."/>
            <person name="Kamisugi Y."/>
            <person name="Tanahashi T."/>
            <person name="Sakakibara K."/>
            <person name="Fujita T."/>
            <person name="Oishi K."/>
            <person name="Shin-I T."/>
            <person name="Kuroki Y."/>
            <person name="Toyoda A."/>
            <person name="Suzuki Y."/>
            <person name="Hashimoto A."/>
            <person name="Yamaguchi K."/>
            <person name="Sugano A."/>
            <person name="Kohara Y."/>
            <person name="Fujiyama A."/>
            <person name="Anterola A."/>
            <person name="Aoki S."/>
            <person name="Ashton N."/>
            <person name="Barbazuk W.B."/>
            <person name="Barker E."/>
            <person name="Bennetzen J."/>
            <person name="Bezanilla M."/>
            <person name="Blankenship R."/>
            <person name="Cho S.H."/>
            <person name="Dutcher S."/>
            <person name="Estelle M."/>
            <person name="Fawcett J.A."/>
            <person name="Gundlach H."/>
            <person name="Hanada K."/>
            <person name="Heyl A."/>
            <person name="Hicks K.A."/>
            <person name="Hugh J."/>
            <person name="Lohr M."/>
            <person name="Mayer K."/>
            <person name="Melkozernov A."/>
            <person name="Murata T."/>
            <person name="Nelson D."/>
            <person name="Pils B."/>
            <person name="Prigge M."/>
            <person name="Reiss B."/>
            <person name="Renner T."/>
            <person name="Rombauts S."/>
            <person name="Rushton P."/>
            <person name="Sanderfoot A."/>
            <person name="Schween G."/>
            <person name="Shiu S.-H."/>
            <person name="Stueber K."/>
            <person name="Theodoulou F.L."/>
            <person name="Tu H."/>
            <person name="Van de Peer Y."/>
            <person name="Verrier P.J."/>
            <person name="Waters E."/>
            <person name="Wood A."/>
            <person name="Yang L."/>
            <person name="Cove D."/>
            <person name="Cuming A."/>
            <person name="Hasebe M."/>
            <person name="Lucas S."/>
            <person name="Mishler D.B."/>
            <person name="Reski R."/>
            <person name="Grigoriev I."/>
            <person name="Quatrano R.S."/>
            <person name="Boore J.L."/>
        </authorList>
    </citation>
    <scope>NUCLEOTIDE SEQUENCE [LARGE SCALE GENOMIC DNA]</scope>
    <source>
        <strain evidence="2 3">cv. Gransden 2004</strain>
    </source>
</reference>
<evidence type="ECO:0000313" key="3">
    <source>
        <dbReference type="Proteomes" id="UP000006727"/>
    </source>
</evidence>
<protein>
    <submittedName>
        <fullName evidence="1 2">Uncharacterized protein</fullName>
    </submittedName>
</protein>
<reference evidence="1 3" key="2">
    <citation type="journal article" date="2018" name="Plant J.">
        <title>The Physcomitrella patens chromosome-scale assembly reveals moss genome structure and evolution.</title>
        <authorList>
            <person name="Lang D."/>
            <person name="Ullrich K.K."/>
            <person name="Murat F."/>
            <person name="Fuchs J."/>
            <person name="Jenkins J."/>
            <person name="Haas F.B."/>
            <person name="Piednoel M."/>
            <person name="Gundlach H."/>
            <person name="Van Bel M."/>
            <person name="Meyberg R."/>
            <person name="Vives C."/>
            <person name="Morata J."/>
            <person name="Symeonidi A."/>
            <person name="Hiss M."/>
            <person name="Muchero W."/>
            <person name="Kamisugi Y."/>
            <person name="Saleh O."/>
            <person name="Blanc G."/>
            <person name="Decker E.L."/>
            <person name="van Gessel N."/>
            <person name="Grimwood J."/>
            <person name="Hayes R.D."/>
            <person name="Graham S.W."/>
            <person name="Gunter L.E."/>
            <person name="McDaniel S.F."/>
            <person name="Hoernstein S.N.W."/>
            <person name="Larsson A."/>
            <person name="Li F.W."/>
            <person name="Perroud P.F."/>
            <person name="Phillips J."/>
            <person name="Ranjan P."/>
            <person name="Rokshar D.S."/>
            <person name="Rothfels C.J."/>
            <person name="Schneider L."/>
            <person name="Shu S."/>
            <person name="Stevenson D.W."/>
            <person name="Thummler F."/>
            <person name="Tillich M."/>
            <person name="Villarreal Aguilar J.C."/>
            <person name="Widiez T."/>
            <person name="Wong G.K."/>
            <person name="Wymore A."/>
            <person name="Zhang Y."/>
            <person name="Zimmer A.D."/>
            <person name="Quatrano R.S."/>
            <person name="Mayer K.F.X."/>
            <person name="Goodstein D."/>
            <person name="Casacuberta J.M."/>
            <person name="Vandepoele K."/>
            <person name="Reski R."/>
            <person name="Cuming A.C."/>
            <person name="Tuskan G.A."/>
            <person name="Maumus F."/>
            <person name="Salse J."/>
            <person name="Schmutz J."/>
            <person name="Rensing S.A."/>
        </authorList>
    </citation>
    <scope>NUCLEOTIDE SEQUENCE [LARGE SCALE GENOMIC DNA]</scope>
    <source>
        <strain evidence="2 3">cv. Gransden 2004</strain>
    </source>
</reference>
<keyword evidence="3" id="KW-1185">Reference proteome</keyword>
<name>A0A2K1KCZ2_PHYPA</name>
<dbReference type="Gramene" id="Pp3c7_24990V3.1">
    <property type="protein sequence ID" value="Pp3c7_24990V3.1"/>
    <property type="gene ID" value="Pp3c7_24990"/>
</dbReference>
<dbReference type="PaxDb" id="3218-PP1S97_53V6.1"/>